<gene>
    <name evidence="1" type="ORF">MSEDJ_59610</name>
</gene>
<evidence type="ECO:0000313" key="2">
    <source>
        <dbReference type="Proteomes" id="UP000467193"/>
    </source>
</evidence>
<dbReference type="KEGG" id="msei:MSEDJ_59610"/>
<reference evidence="1 2" key="1">
    <citation type="journal article" date="2019" name="Emerg. Microbes Infect.">
        <title>Comprehensive subspecies identification of 175 nontuberculous mycobacteria species based on 7547 genomic profiles.</title>
        <authorList>
            <person name="Matsumoto Y."/>
            <person name="Kinjo T."/>
            <person name="Motooka D."/>
            <person name="Nabeya D."/>
            <person name="Jung N."/>
            <person name="Uechi K."/>
            <person name="Horii T."/>
            <person name="Iida T."/>
            <person name="Fujita J."/>
            <person name="Nakamura S."/>
        </authorList>
    </citation>
    <scope>NUCLEOTIDE SEQUENCE [LARGE SCALE GENOMIC DNA]</scope>
    <source>
        <strain evidence="1 2">JCM 17899</strain>
    </source>
</reference>
<dbReference type="RefSeq" id="WP_163801286.1">
    <property type="nucleotide sequence ID" value="NZ_AP022588.1"/>
</dbReference>
<dbReference type="EMBL" id="AP022588">
    <property type="protein sequence ID" value="BBY31865.1"/>
    <property type="molecule type" value="Genomic_DNA"/>
</dbReference>
<organism evidence="1 2">
    <name type="scientific">Mycolicibacterium sediminis</name>
    <dbReference type="NCBI Taxonomy" id="1286180"/>
    <lineage>
        <taxon>Bacteria</taxon>
        <taxon>Bacillati</taxon>
        <taxon>Actinomycetota</taxon>
        <taxon>Actinomycetes</taxon>
        <taxon>Mycobacteriales</taxon>
        <taxon>Mycobacteriaceae</taxon>
        <taxon>Mycolicibacterium</taxon>
    </lineage>
</organism>
<sequence>MAESLLLRGIELRYVLTNHLARHGDRTVAELVVVLEHLGFGVSGRPSKAVSDALRWEVRLGRVYKRGRTIYGPGYLPRATEWRIDRRVAELRERALPHRPQDSSTAPDWLFE</sequence>
<accession>A0A7I7QZY5</accession>
<proteinExistence type="predicted"/>
<dbReference type="Proteomes" id="UP000467193">
    <property type="component" value="Chromosome"/>
</dbReference>
<name>A0A7I7QZY5_9MYCO</name>
<evidence type="ECO:0000313" key="1">
    <source>
        <dbReference type="EMBL" id="BBY31865.1"/>
    </source>
</evidence>
<keyword evidence="2" id="KW-1185">Reference proteome</keyword>
<dbReference type="AlphaFoldDB" id="A0A7I7QZY5"/>
<protein>
    <submittedName>
        <fullName evidence="1">Uncharacterized protein</fullName>
    </submittedName>
</protein>